<evidence type="ECO:0008006" key="7">
    <source>
        <dbReference type="Google" id="ProtNLM"/>
    </source>
</evidence>
<dbReference type="NCBIfam" id="TIGR01930">
    <property type="entry name" value="AcCoA-C-Actrans"/>
    <property type="match status" value="1"/>
</dbReference>
<dbReference type="InterPro" id="IPR002155">
    <property type="entry name" value="Thiolase"/>
</dbReference>
<dbReference type="InterPro" id="IPR020616">
    <property type="entry name" value="Thiolase_N"/>
</dbReference>
<evidence type="ECO:0000313" key="6">
    <source>
        <dbReference type="EMBL" id="SVB28602.1"/>
    </source>
</evidence>
<dbReference type="PROSITE" id="PS00098">
    <property type="entry name" value="THIOLASE_1"/>
    <property type="match status" value="1"/>
</dbReference>
<feature type="domain" description="Thiolase N-terminal" evidence="4">
    <location>
        <begin position="5"/>
        <end position="262"/>
    </location>
</feature>
<dbReference type="PIRSF" id="PIRSF000429">
    <property type="entry name" value="Ac-CoA_Ac_transf"/>
    <property type="match status" value="1"/>
</dbReference>
<proteinExistence type="inferred from homology"/>
<protein>
    <recommendedName>
        <fullName evidence="7">Thiolase N-terminal domain-containing protein</fullName>
    </recommendedName>
</protein>
<evidence type="ECO:0000256" key="2">
    <source>
        <dbReference type="ARBA" id="ARBA00022679"/>
    </source>
</evidence>
<evidence type="ECO:0000256" key="1">
    <source>
        <dbReference type="ARBA" id="ARBA00010982"/>
    </source>
</evidence>
<sequence length="394" mass="40320">MKSEVLIASAARTPLGKFSGSLSTTSATDLGGIALAAAVERSGITSDAVEYTIMGNMLSAGLGMTPARQAAITAGIPESSSALTVNKACASGMQSVILAAQSIQLGEADVVAAGGMENMSQAPHLLLDSRTGQRLGDANLTDSMIHDGLWCPFENHHMGSSAEAINQKYGIGRQRQDEFAGRSNSLASSSTAEGWFTDEITPVSVKGRRGDVTVVDKDEAPRADTTVEILAKLRPAFPPGETVTAGNASKISDGAAATIVISDRKAGESGVNVLGRISGYAHAANDPGMLFDAPKLAVANLLERTGETLEGFDMIEVNEAYAAQVLANGDALGWDVERVNTRGGAVALGHPIGASGARILVTLLHGLKRTAGRKGLAVICHGGGGAVAMSVEAA</sequence>
<dbReference type="InterPro" id="IPR020617">
    <property type="entry name" value="Thiolase_C"/>
</dbReference>
<dbReference type="InterPro" id="IPR020613">
    <property type="entry name" value="Thiolase_CS"/>
</dbReference>
<dbReference type="Pfam" id="PF00108">
    <property type="entry name" value="Thiolase_N"/>
    <property type="match status" value="1"/>
</dbReference>
<dbReference type="PROSITE" id="PS00737">
    <property type="entry name" value="THIOLASE_2"/>
    <property type="match status" value="1"/>
</dbReference>
<dbReference type="GO" id="GO:0016747">
    <property type="term" value="F:acyltransferase activity, transferring groups other than amino-acyl groups"/>
    <property type="evidence" value="ECO:0007669"/>
    <property type="project" value="InterPro"/>
</dbReference>
<accession>A0A382CS07</accession>
<dbReference type="PANTHER" id="PTHR18919:SF107">
    <property type="entry name" value="ACETYL-COA ACETYLTRANSFERASE, CYTOSOLIC"/>
    <property type="match status" value="1"/>
</dbReference>
<dbReference type="AlphaFoldDB" id="A0A382CS07"/>
<dbReference type="Pfam" id="PF02803">
    <property type="entry name" value="Thiolase_C"/>
    <property type="match status" value="1"/>
</dbReference>
<dbReference type="PANTHER" id="PTHR18919">
    <property type="entry name" value="ACETYL-COA C-ACYLTRANSFERASE"/>
    <property type="match status" value="1"/>
</dbReference>
<evidence type="ECO:0000259" key="5">
    <source>
        <dbReference type="Pfam" id="PF02803"/>
    </source>
</evidence>
<comment type="similarity">
    <text evidence="1">Belongs to the thiolase-like superfamily. Thiolase family.</text>
</comment>
<reference evidence="6" key="1">
    <citation type="submission" date="2018-05" db="EMBL/GenBank/DDBJ databases">
        <authorList>
            <person name="Lanie J.A."/>
            <person name="Ng W.-L."/>
            <person name="Kazmierczak K.M."/>
            <person name="Andrzejewski T.M."/>
            <person name="Davidsen T.M."/>
            <person name="Wayne K.J."/>
            <person name="Tettelin H."/>
            <person name="Glass J.I."/>
            <person name="Rusch D."/>
            <person name="Podicherti R."/>
            <person name="Tsui H.-C.T."/>
            <person name="Winkler M.E."/>
        </authorList>
    </citation>
    <scope>NUCLEOTIDE SEQUENCE</scope>
</reference>
<keyword evidence="3" id="KW-0012">Acyltransferase</keyword>
<gene>
    <name evidence="6" type="ORF">METZ01_LOCUS181456</name>
</gene>
<organism evidence="6">
    <name type="scientific">marine metagenome</name>
    <dbReference type="NCBI Taxonomy" id="408172"/>
    <lineage>
        <taxon>unclassified sequences</taxon>
        <taxon>metagenomes</taxon>
        <taxon>ecological metagenomes</taxon>
    </lineage>
</organism>
<evidence type="ECO:0000259" key="4">
    <source>
        <dbReference type="Pfam" id="PF00108"/>
    </source>
</evidence>
<dbReference type="InterPro" id="IPR016039">
    <property type="entry name" value="Thiolase-like"/>
</dbReference>
<dbReference type="InterPro" id="IPR020615">
    <property type="entry name" value="Thiolase_acyl_enz_int_AS"/>
</dbReference>
<name>A0A382CS07_9ZZZZ</name>
<feature type="domain" description="Thiolase C-terminal" evidence="5">
    <location>
        <begin position="272"/>
        <end position="392"/>
    </location>
</feature>
<dbReference type="CDD" id="cd00751">
    <property type="entry name" value="thiolase"/>
    <property type="match status" value="1"/>
</dbReference>
<dbReference type="EMBL" id="UINC01035729">
    <property type="protein sequence ID" value="SVB28602.1"/>
    <property type="molecule type" value="Genomic_DNA"/>
</dbReference>
<evidence type="ECO:0000256" key="3">
    <source>
        <dbReference type="ARBA" id="ARBA00023315"/>
    </source>
</evidence>
<keyword evidence="2" id="KW-0808">Transferase</keyword>
<dbReference type="SUPFAM" id="SSF53901">
    <property type="entry name" value="Thiolase-like"/>
    <property type="match status" value="2"/>
</dbReference>
<dbReference type="Gene3D" id="3.40.47.10">
    <property type="match status" value="2"/>
</dbReference>